<evidence type="ECO:0000256" key="10">
    <source>
        <dbReference type="ARBA" id="ARBA00023002"/>
    </source>
</evidence>
<feature type="active site" description="Proton donor" evidence="13">
    <location>
        <position position="56"/>
    </location>
</feature>
<organism evidence="17 18">
    <name type="scientific">Aquariibacter albus</name>
    <dbReference type="NCBI Taxonomy" id="2759899"/>
    <lineage>
        <taxon>Bacteria</taxon>
        <taxon>Pseudomonadati</taxon>
        <taxon>Pseudomonadota</taxon>
        <taxon>Betaproteobacteria</taxon>
        <taxon>Burkholderiales</taxon>
        <taxon>Sphaerotilaceae</taxon>
        <taxon>Aquariibacter</taxon>
    </lineage>
</organism>
<keyword evidence="9 12" id="KW-0521">NADP</keyword>
<evidence type="ECO:0000259" key="16">
    <source>
        <dbReference type="PROSITE" id="PS51747"/>
    </source>
</evidence>
<proteinExistence type="inferred from homology"/>
<comment type="similarity">
    <text evidence="5 12">In the C-terminal section; belongs to the HTP reductase family.</text>
</comment>
<feature type="binding site" evidence="14">
    <location>
        <position position="194"/>
    </location>
    <ligand>
        <name>substrate</name>
    </ligand>
</feature>
<sequence>MLPPPAPALLQAALDEATRAIGLSEPNPRVGCLLIDAEGREIARGHTQQAGGPHAEIVALRAAAAAGRSVRGATALVTLEPCSHHGRTPPCCDALVAAGLARVVVANVDPNPLVAGRGLARLQAAGLQVEHLADSDWARAARELNLGFFSRMVRGRPWLRMKVAASLDGRTALDNGSSQWITGEAARRDGHAWRRRATAVLTGIGTLKDDNPRLDVRLVETRVQPMRVVVDARLETPPSARLLQPPGRVWIYHAVDAEAPEHAARAAALRAAGAGLTRLPDPQGKVDLAALLAALSQEHAVNELHVEAGHKLNGSFVRAGLVDEFLVYLAPRLLSGGLPMASFGPLRALDQSLDLRFEQVDPVGEDLRLIARPPGRSQF</sequence>
<dbReference type="CDD" id="cd01284">
    <property type="entry name" value="Riboflavin_deaminase-reductase"/>
    <property type="match status" value="1"/>
</dbReference>
<feature type="binding site" evidence="14">
    <location>
        <position position="180"/>
    </location>
    <ligand>
        <name>NADP(+)</name>
        <dbReference type="ChEBI" id="CHEBI:58349"/>
    </ligand>
</feature>
<protein>
    <recommendedName>
        <fullName evidence="12">Riboflavin biosynthesis protein RibD</fullName>
    </recommendedName>
    <domain>
        <recommendedName>
            <fullName evidence="12">Diaminohydroxyphosphoribosylaminopyrimidine deaminase</fullName>
            <shortName evidence="12">DRAP deaminase</shortName>
            <ecNumber evidence="12">3.5.4.26</ecNumber>
        </recommendedName>
        <alternativeName>
            <fullName evidence="12">Riboflavin-specific deaminase</fullName>
        </alternativeName>
    </domain>
    <domain>
        <recommendedName>
            <fullName evidence="12">5-amino-6-(5-phosphoribosylamino)uracil reductase</fullName>
            <ecNumber evidence="12">1.1.1.193</ecNumber>
        </recommendedName>
        <alternativeName>
            <fullName evidence="12">HTP reductase</fullName>
        </alternativeName>
    </domain>
</protein>
<dbReference type="Pfam" id="PF00383">
    <property type="entry name" value="dCMP_cyt_deam_1"/>
    <property type="match status" value="1"/>
</dbReference>
<evidence type="ECO:0000256" key="15">
    <source>
        <dbReference type="PIRSR" id="PIRSR006769-3"/>
    </source>
</evidence>
<feature type="domain" description="CMP/dCMP-type deaminase" evidence="16">
    <location>
        <begin position="4"/>
        <end position="130"/>
    </location>
</feature>
<dbReference type="InterPro" id="IPR004794">
    <property type="entry name" value="Eubact_RibD"/>
</dbReference>
<dbReference type="PANTHER" id="PTHR38011:SF7">
    <property type="entry name" value="2,5-DIAMINO-6-RIBOSYLAMINO-4(3H)-PYRIMIDINONE 5'-PHOSPHATE REDUCTASE"/>
    <property type="match status" value="1"/>
</dbReference>
<dbReference type="EMBL" id="JACIVI010000001">
    <property type="protein sequence ID" value="MBB1161663.1"/>
    <property type="molecule type" value="Genomic_DNA"/>
</dbReference>
<evidence type="ECO:0000256" key="8">
    <source>
        <dbReference type="ARBA" id="ARBA00022833"/>
    </source>
</evidence>
<keyword evidence="11" id="KW-0511">Multifunctional enzyme</keyword>
<evidence type="ECO:0000256" key="14">
    <source>
        <dbReference type="PIRSR" id="PIRSR006769-2"/>
    </source>
</evidence>
<comment type="similarity">
    <text evidence="4 12">In the N-terminal section; belongs to the cytidine and deoxycytidylate deaminase family.</text>
</comment>
<gene>
    <name evidence="17" type="primary">ribD</name>
    <name evidence="17" type="ORF">H4F90_06690</name>
</gene>
<dbReference type="Gene3D" id="3.40.140.10">
    <property type="entry name" value="Cytidine Deaminase, domain 2"/>
    <property type="match status" value="1"/>
</dbReference>
<dbReference type="GO" id="GO:0008835">
    <property type="term" value="F:diaminohydroxyphosphoribosylaminopyrimidine deaminase activity"/>
    <property type="evidence" value="ECO:0007669"/>
    <property type="project" value="UniProtKB-EC"/>
</dbReference>
<feature type="binding site" evidence="14">
    <location>
        <position position="206"/>
    </location>
    <ligand>
        <name>substrate</name>
    </ligand>
</feature>
<comment type="pathway">
    <text evidence="3 12">Cofactor biosynthesis; riboflavin biosynthesis; 5-amino-6-(D-ribitylamino)uracil from GTP: step 3/4.</text>
</comment>
<feature type="binding site" evidence="15">
    <location>
        <position position="54"/>
    </location>
    <ligand>
        <name>Zn(2+)</name>
        <dbReference type="ChEBI" id="CHEBI:29105"/>
        <note>catalytic</note>
    </ligand>
</feature>
<reference evidence="17 18" key="1">
    <citation type="submission" date="2020-08" db="EMBL/GenBank/DDBJ databases">
        <title>Aquariorum lacteus gen. nov., sp. nov., a new member of the family Comamonadaceae, isolated from freshwater aquarium.</title>
        <authorList>
            <person name="Chun S.-J."/>
        </authorList>
    </citation>
    <scope>NUCLEOTIDE SEQUENCE [LARGE SCALE GENOMIC DNA]</scope>
    <source>
        <strain evidence="17 18">SJAQ100</strain>
    </source>
</reference>
<keyword evidence="8 12" id="KW-0862">Zinc</keyword>
<comment type="function">
    <text evidence="1 12">Converts 2,5-diamino-6-(ribosylamino)-4(3h)-pyrimidinone 5'-phosphate into 5-amino-6-(ribosylamino)-2,4(1h,3h)-pyrimidinedione 5'-phosphate.</text>
</comment>
<dbReference type="SUPFAM" id="SSF53927">
    <property type="entry name" value="Cytidine deaminase-like"/>
    <property type="match status" value="1"/>
</dbReference>
<keyword evidence="12 17" id="KW-0378">Hydrolase</keyword>
<keyword evidence="7 12" id="KW-0479">Metal-binding</keyword>
<dbReference type="SUPFAM" id="SSF53597">
    <property type="entry name" value="Dihydrofolate reductase-like"/>
    <property type="match status" value="1"/>
</dbReference>
<dbReference type="PANTHER" id="PTHR38011">
    <property type="entry name" value="DIHYDROFOLATE REDUCTASE FAMILY PROTEIN (AFU_ORTHOLOGUE AFUA_8G06820)"/>
    <property type="match status" value="1"/>
</dbReference>
<accession>A0A839HIG7</accession>
<dbReference type="PIRSF" id="PIRSF006769">
    <property type="entry name" value="RibD"/>
    <property type="match status" value="1"/>
</dbReference>
<dbReference type="GO" id="GO:0008703">
    <property type="term" value="F:5-amino-6-(5-phosphoribosylamino)uracil reductase activity"/>
    <property type="evidence" value="ECO:0007669"/>
    <property type="project" value="UniProtKB-EC"/>
</dbReference>
<evidence type="ECO:0000256" key="6">
    <source>
        <dbReference type="ARBA" id="ARBA00022619"/>
    </source>
</evidence>
<evidence type="ECO:0000256" key="9">
    <source>
        <dbReference type="ARBA" id="ARBA00022857"/>
    </source>
</evidence>
<dbReference type="PROSITE" id="PS51747">
    <property type="entry name" value="CYT_DCMP_DEAMINASES_2"/>
    <property type="match status" value="1"/>
</dbReference>
<comment type="catalytic activity">
    <reaction evidence="12">
        <text>2,5-diamino-6-hydroxy-4-(5-phosphoribosylamino)-pyrimidine + H2O + H(+) = 5-amino-6-(5-phospho-D-ribosylamino)uracil + NH4(+)</text>
        <dbReference type="Rhea" id="RHEA:21868"/>
        <dbReference type="ChEBI" id="CHEBI:15377"/>
        <dbReference type="ChEBI" id="CHEBI:15378"/>
        <dbReference type="ChEBI" id="CHEBI:28938"/>
        <dbReference type="ChEBI" id="CHEBI:58453"/>
        <dbReference type="ChEBI" id="CHEBI:58614"/>
        <dbReference type="EC" id="3.5.4.26"/>
    </reaction>
</comment>
<dbReference type="RefSeq" id="WP_182662611.1">
    <property type="nucleotide sequence ID" value="NZ_JACIVI010000001.1"/>
</dbReference>
<comment type="catalytic activity">
    <reaction evidence="12">
        <text>5-amino-6-(5-phospho-D-ribitylamino)uracil + NADP(+) = 5-amino-6-(5-phospho-D-ribosylamino)uracil + NADPH + H(+)</text>
        <dbReference type="Rhea" id="RHEA:17845"/>
        <dbReference type="ChEBI" id="CHEBI:15378"/>
        <dbReference type="ChEBI" id="CHEBI:57783"/>
        <dbReference type="ChEBI" id="CHEBI:58349"/>
        <dbReference type="ChEBI" id="CHEBI:58421"/>
        <dbReference type="ChEBI" id="CHEBI:58453"/>
        <dbReference type="EC" id="1.1.1.193"/>
    </reaction>
</comment>
<dbReference type="InterPro" id="IPR011549">
    <property type="entry name" value="RibD_C"/>
</dbReference>
<dbReference type="NCBIfam" id="TIGR00227">
    <property type="entry name" value="ribD_Cterm"/>
    <property type="match status" value="1"/>
</dbReference>
<dbReference type="InterPro" id="IPR050765">
    <property type="entry name" value="Riboflavin_Biosynth_HTPR"/>
</dbReference>
<dbReference type="NCBIfam" id="TIGR00326">
    <property type="entry name" value="eubact_ribD"/>
    <property type="match status" value="1"/>
</dbReference>
<dbReference type="Pfam" id="PF01872">
    <property type="entry name" value="RibD_C"/>
    <property type="match status" value="1"/>
</dbReference>
<dbReference type="Proteomes" id="UP000586093">
    <property type="component" value="Unassembled WGS sequence"/>
</dbReference>
<feature type="binding site" evidence="14">
    <location>
        <position position="178"/>
    </location>
    <ligand>
        <name>substrate</name>
    </ligand>
</feature>
<comment type="cofactor">
    <cofactor evidence="12 15">
        <name>Zn(2+)</name>
        <dbReference type="ChEBI" id="CHEBI:29105"/>
    </cofactor>
    <text evidence="12 15">Binds 1 zinc ion.</text>
</comment>
<dbReference type="PROSITE" id="PS00903">
    <property type="entry name" value="CYT_DCMP_DEAMINASES_1"/>
    <property type="match status" value="1"/>
</dbReference>
<dbReference type="GO" id="GO:0050661">
    <property type="term" value="F:NADP binding"/>
    <property type="evidence" value="ECO:0007669"/>
    <property type="project" value="InterPro"/>
</dbReference>
<feature type="binding site" evidence="14">
    <location>
        <begin position="309"/>
        <end position="315"/>
    </location>
    <ligand>
        <name>NADP(+)</name>
        <dbReference type="ChEBI" id="CHEBI:58349"/>
    </ligand>
</feature>
<comment type="caution">
    <text evidence="17">The sequence shown here is derived from an EMBL/GenBank/DDBJ whole genome shotgun (WGS) entry which is preliminary data.</text>
</comment>
<dbReference type="InterPro" id="IPR002125">
    <property type="entry name" value="CMP_dCMP_dom"/>
</dbReference>
<dbReference type="GO" id="GO:0009231">
    <property type="term" value="P:riboflavin biosynthetic process"/>
    <property type="evidence" value="ECO:0007669"/>
    <property type="project" value="UniProtKB-UniPathway"/>
</dbReference>
<evidence type="ECO:0000313" key="17">
    <source>
        <dbReference type="EMBL" id="MBB1161663.1"/>
    </source>
</evidence>
<feature type="binding site" evidence="14">
    <location>
        <position position="210"/>
    </location>
    <ligand>
        <name>NADP(+)</name>
        <dbReference type="ChEBI" id="CHEBI:58349"/>
    </ligand>
</feature>
<dbReference type="InterPro" id="IPR016192">
    <property type="entry name" value="APOBEC/CMP_deaminase_Zn-bd"/>
</dbReference>
<evidence type="ECO:0000256" key="11">
    <source>
        <dbReference type="ARBA" id="ARBA00023268"/>
    </source>
</evidence>
<keyword evidence="6 12" id="KW-0686">Riboflavin biosynthesis</keyword>
<feature type="binding site" evidence="14">
    <location>
        <position position="217"/>
    </location>
    <ligand>
        <name>substrate</name>
    </ligand>
</feature>
<feature type="binding site" evidence="15">
    <location>
        <position position="82"/>
    </location>
    <ligand>
        <name>Zn(2+)</name>
        <dbReference type="ChEBI" id="CHEBI:29105"/>
        <note>catalytic</note>
    </ligand>
</feature>
<keyword evidence="18" id="KW-1185">Reference proteome</keyword>
<evidence type="ECO:0000256" key="5">
    <source>
        <dbReference type="ARBA" id="ARBA00007417"/>
    </source>
</evidence>
<keyword evidence="10 12" id="KW-0560">Oxidoreductase</keyword>
<evidence type="ECO:0000256" key="2">
    <source>
        <dbReference type="ARBA" id="ARBA00004882"/>
    </source>
</evidence>
<evidence type="ECO:0000256" key="13">
    <source>
        <dbReference type="PIRSR" id="PIRSR006769-1"/>
    </source>
</evidence>
<dbReference type="UniPathway" id="UPA00275">
    <property type="reaction ID" value="UER00401"/>
</dbReference>
<comment type="pathway">
    <text evidence="2 12">Cofactor biosynthesis; riboflavin biosynthesis; 5-amino-6-(D-ribitylamino)uracil from GTP: step 2/4.</text>
</comment>
<evidence type="ECO:0000256" key="1">
    <source>
        <dbReference type="ARBA" id="ARBA00002151"/>
    </source>
</evidence>
<dbReference type="AlphaFoldDB" id="A0A839HIG7"/>
<feature type="binding site" evidence="15">
    <location>
        <position position="91"/>
    </location>
    <ligand>
        <name>Zn(2+)</name>
        <dbReference type="ChEBI" id="CHEBI:29105"/>
        <note>catalytic</note>
    </ligand>
</feature>
<dbReference type="EC" id="3.5.4.26" evidence="12"/>
<feature type="binding site" evidence="14">
    <location>
        <position position="307"/>
    </location>
    <ligand>
        <name>substrate</name>
    </ligand>
</feature>
<feature type="binding site" evidence="14">
    <location>
        <position position="214"/>
    </location>
    <ligand>
        <name>substrate</name>
    </ligand>
</feature>
<evidence type="ECO:0000256" key="3">
    <source>
        <dbReference type="ARBA" id="ARBA00004910"/>
    </source>
</evidence>
<evidence type="ECO:0000256" key="4">
    <source>
        <dbReference type="ARBA" id="ARBA00005259"/>
    </source>
</evidence>
<evidence type="ECO:0000256" key="7">
    <source>
        <dbReference type="ARBA" id="ARBA00022723"/>
    </source>
</evidence>
<dbReference type="EC" id="1.1.1.193" evidence="12"/>
<name>A0A839HIG7_9BURK</name>
<dbReference type="Gene3D" id="3.40.430.10">
    <property type="entry name" value="Dihydrofolate Reductase, subunit A"/>
    <property type="match status" value="1"/>
</dbReference>
<dbReference type="InterPro" id="IPR024072">
    <property type="entry name" value="DHFR-like_dom_sf"/>
</dbReference>
<dbReference type="InterPro" id="IPR016193">
    <property type="entry name" value="Cytidine_deaminase-like"/>
</dbReference>
<dbReference type="InterPro" id="IPR002734">
    <property type="entry name" value="RibDG_C"/>
</dbReference>
<evidence type="ECO:0000256" key="12">
    <source>
        <dbReference type="PIRNR" id="PIRNR006769"/>
    </source>
</evidence>
<evidence type="ECO:0000313" key="18">
    <source>
        <dbReference type="Proteomes" id="UP000586093"/>
    </source>
</evidence>
<dbReference type="GO" id="GO:0008270">
    <property type="term" value="F:zinc ion binding"/>
    <property type="evidence" value="ECO:0007669"/>
    <property type="project" value="InterPro"/>
</dbReference>
<feature type="binding site" evidence="14">
    <location>
        <position position="164"/>
    </location>
    <ligand>
        <name>NADP(+)</name>
        <dbReference type="ChEBI" id="CHEBI:58349"/>
    </ligand>
</feature>